<protein>
    <recommendedName>
        <fullName evidence="1">PsbP C-terminal domain-containing protein</fullName>
    </recommendedName>
</protein>
<dbReference type="STRING" id="13333.W1PE13"/>
<dbReference type="eggNOG" id="ENOG502QQHK">
    <property type="taxonomic scope" value="Eukaryota"/>
</dbReference>
<dbReference type="GO" id="GO:0005509">
    <property type="term" value="F:calcium ion binding"/>
    <property type="evidence" value="ECO:0007669"/>
    <property type="project" value="InterPro"/>
</dbReference>
<dbReference type="OMA" id="IHELGPM"/>
<dbReference type="HOGENOM" id="CLU_039569_1_2_1"/>
<dbReference type="GO" id="GO:0048564">
    <property type="term" value="P:photosystem I assembly"/>
    <property type="evidence" value="ECO:0000318"/>
    <property type="project" value="GO_Central"/>
</dbReference>
<sequence length="236" mass="26426">MAALRTAGAFHGTLLPSSPNKLYVPNSAAMASSSRDLPLTIKGFSKETVACENGTFRRQVLVGIGALATVLLPVSYAFSEEVPKDYQAYVDFSDGYSFFYPSDWRDFEFLGHDSAFKDRILPLQNVRVSFKPTDKSDIHDLGPMKEVVMNLVNNVLAAPNQRARIFDIQERSIDGKNYYTFEYELASANFSRTAFATIAIANGKYYTLIVGANERRWSRVRNKLKVVADSFKVFDA</sequence>
<dbReference type="Gene3D" id="3.40.1000.10">
    <property type="entry name" value="Mog1/PsbP, alpha/beta/alpha sandwich"/>
    <property type="match status" value="1"/>
</dbReference>
<dbReference type="Proteomes" id="UP000017836">
    <property type="component" value="Unassembled WGS sequence"/>
</dbReference>
<keyword evidence="3" id="KW-1185">Reference proteome</keyword>
<dbReference type="AlphaFoldDB" id="W1PE13"/>
<dbReference type="PANTHER" id="PTHR31407:SF10">
    <property type="entry name" value="PHOTOSYNTHETIC NDH SUBUNIT OF LUMENAL LOCATION 1, CHLOROPLASTIC"/>
    <property type="match status" value="1"/>
</dbReference>
<dbReference type="SUPFAM" id="SSF55724">
    <property type="entry name" value="Mog1p/PsbP-like"/>
    <property type="match status" value="1"/>
</dbReference>
<name>W1PE13_AMBTC</name>
<dbReference type="InterPro" id="IPR002683">
    <property type="entry name" value="PsbP_C"/>
</dbReference>
<dbReference type="GO" id="GO:0009535">
    <property type="term" value="C:chloroplast thylakoid membrane"/>
    <property type="evidence" value="ECO:0000318"/>
    <property type="project" value="GO_Central"/>
</dbReference>
<dbReference type="NCBIfam" id="NF040946">
    <property type="entry name" value="PSII_PsbP"/>
    <property type="match status" value="1"/>
</dbReference>
<evidence type="ECO:0000313" key="3">
    <source>
        <dbReference type="Proteomes" id="UP000017836"/>
    </source>
</evidence>
<dbReference type="EMBL" id="KI393970">
    <property type="protein sequence ID" value="ERN05954.1"/>
    <property type="molecule type" value="Genomic_DNA"/>
</dbReference>
<feature type="domain" description="PsbP C-terminal" evidence="1">
    <location>
        <begin position="84"/>
        <end position="233"/>
    </location>
</feature>
<proteinExistence type="predicted"/>
<dbReference type="Pfam" id="PF01789">
    <property type="entry name" value="PsbP"/>
    <property type="match status" value="1"/>
</dbReference>
<dbReference type="GO" id="GO:0009654">
    <property type="term" value="C:photosystem II oxygen evolving complex"/>
    <property type="evidence" value="ECO:0007669"/>
    <property type="project" value="InterPro"/>
</dbReference>
<evidence type="ECO:0000313" key="2">
    <source>
        <dbReference type="EMBL" id="ERN05954.1"/>
    </source>
</evidence>
<dbReference type="InterPro" id="IPR016123">
    <property type="entry name" value="Mog1/PsbP_a/b/a-sand"/>
</dbReference>
<gene>
    <name evidence="2" type="ORF">AMTR_s00145p00079180</name>
</gene>
<dbReference type="GO" id="GO:0019898">
    <property type="term" value="C:extrinsic component of membrane"/>
    <property type="evidence" value="ECO:0007669"/>
    <property type="project" value="InterPro"/>
</dbReference>
<dbReference type="OrthoDB" id="1575572at2759"/>
<evidence type="ECO:0000259" key="1">
    <source>
        <dbReference type="Pfam" id="PF01789"/>
    </source>
</evidence>
<organism evidence="2 3">
    <name type="scientific">Amborella trichopoda</name>
    <dbReference type="NCBI Taxonomy" id="13333"/>
    <lineage>
        <taxon>Eukaryota</taxon>
        <taxon>Viridiplantae</taxon>
        <taxon>Streptophyta</taxon>
        <taxon>Embryophyta</taxon>
        <taxon>Tracheophyta</taxon>
        <taxon>Spermatophyta</taxon>
        <taxon>Magnoliopsida</taxon>
        <taxon>Amborellales</taxon>
        <taxon>Amborellaceae</taxon>
        <taxon>Amborella</taxon>
    </lineage>
</organism>
<accession>W1PE13</accession>
<dbReference type="PANTHER" id="PTHR31407">
    <property type="match status" value="1"/>
</dbReference>
<dbReference type="Gramene" id="ERN05954">
    <property type="protein sequence ID" value="ERN05954"/>
    <property type="gene ID" value="AMTR_s00145p00079180"/>
</dbReference>
<reference evidence="3" key="1">
    <citation type="journal article" date="2013" name="Science">
        <title>The Amborella genome and the evolution of flowering plants.</title>
        <authorList>
            <consortium name="Amborella Genome Project"/>
        </authorList>
    </citation>
    <scope>NUCLEOTIDE SEQUENCE [LARGE SCALE GENOMIC DNA]</scope>
</reference>
<dbReference type="KEGG" id="atr:18434140"/>